<dbReference type="HAMAP" id="MF_01104">
    <property type="entry name" value="Syd"/>
    <property type="match status" value="1"/>
</dbReference>
<comment type="similarity">
    <text evidence="4">Belongs to the Syd family.</text>
</comment>
<reference evidence="5 6" key="1">
    <citation type="submission" date="2015-03" db="EMBL/GenBank/DDBJ databases">
        <authorList>
            <person name="Murphy D."/>
        </authorList>
    </citation>
    <scope>NUCLEOTIDE SEQUENCE [LARGE SCALE GENOMIC DNA]</scope>
    <source>
        <strain evidence="5 6">KMM 520</strain>
    </source>
</reference>
<dbReference type="Gene3D" id="3.40.1580.20">
    <property type="entry name" value="Syd protein"/>
    <property type="match status" value="1"/>
</dbReference>
<dbReference type="Proteomes" id="UP000065261">
    <property type="component" value="Chromosome I"/>
</dbReference>
<dbReference type="KEGG" id="ptn:PTRA_a2407"/>
<dbReference type="PATRIC" id="fig|1315283.4.peg.2096"/>
<evidence type="ECO:0000256" key="4">
    <source>
        <dbReference type="HAMAP-Rule" id="MF_01104"/>
    </source>
</evidence>
<sequence>MPLNSYNSGIISNLNEFHSMSVVLQLAQLHQRFNDKTIKNTQKHPLMAHDEQWPSPCEIGNVDQQGNIQWQAVLQQPPGSLNDLAKALDVTFPSGLNALYGHMYGGNIQASIDGHQVELLQAWNSDDFDLLQQNITGHVLMKRKLKQPETVFIGLTAQDDLLVSVLLHSGEVCLEYVGKKTHHVLAANIEAFLQALEV</sequence>
<dbReference type="InterPro" id="IPR038228">
    <property type="entry name" value="Syd_sf"/>
</dbReference>
<proteinExistence type="inferred from homology"/>
<evidence type="ECO:0000256" key="3">
    <source>
        <dbReference type="ARBA" id="ARBA00023136"/>
    </source>
</evidence>
<dbReference type="EMBL" id="CP011034">
    <property type="protein sequence ID" value="ALS33504.1"/>
    <property type="molecule type" value="Genomic_DNA"/>
</dbReference>
<accession>A0A0U2VG30</accession>
<organism evidence="5">
    <name type="scientific">Pseudoalteromonas translucida KMM 520</name>
    <dbReference type="NCBI Taxonomy" id="1315283"/>
    <lineage>
        <taxon>Bacteria</taxon>
        <taxon>Pseudomonadati</taxon>
        <taxon>Pseudomonadota</taxon>
        <taxon>Gammaproteobacteria</taxon>
        <taxon>Alteromonadales</taxon>
        <taxon>Pseudoalteromonadaceae</taxon>
        <taxon>Pseudoalteromonas</taxon>
    </lineage>
</organism>
<evidence type="ECO:0000256" key="2">
    <source>
        <dbReference type="ARBA" id="ARBA00022519"/>
    </source>
</evidence>
<dbReference type="GO" id="GO:0009898">
    <property type="term" value="C:cytoplasmic side of plasma membrane"/>
    <property type="evidence" value="ECO:0007669"/>
    <property type="project" value="InterPro"/>
</dbReference>
<keyword evidence="1 4" id="KW-1003">Cell membrane</keyword>
<dbReference type="AlphaFoldDB" id="A0A0U2VG30"/>
<protein>
    <recommendedName>
        <fullName evidence="4">Protein Syd</fullName>
    </recommendedName>
</protein>
<comment type="function">
    <text evidence="4">Interacts with the SecY protein in vivo. May bind preferentially to an uncomplexed state of SecY, thus functioning either as a chelating agent for excess SecY in the cell or as a regulatory factor that negatively controls the translocase function.</text>
</comment>
<keyword evidence="3 4" id="KW-0472">Membrane</keyword>
<evidence type="ECO:0000256" key="1">
    <source>
        <dbReference type="ARBA" id="ARBA00022475"/>
    </source>
</evidence>
<dbReference type="CDD" id="cd16323">
    <property type="entry name" value="Syd"/>
    <property type="match status" value="1"/>
</dbReference>
<evidence type="ECO:0000313" key="6">
    <source>
        <dbReference type="Proteomes" id="UP000065261"/>
    </source>
</evidence>
<keyword evidence="2 4" id="KW-0997">Cell inner membrane</keyword>
<gene>
    <name evidence="4 5" type="primary">syd</name>
    <name evidence="5" type="ORF">PTRA_a2407</name>
</gene>
<comment type="subcellular location">
    <subcellularLocation>
        <location evidence="4">Cell inner membrane</location>
        <topology evidence="4">Peripheral membrane protein</topology>
        <orientation evidence="4">Cytoplasmic side</orientation>
    </subcellularLocation>
    <text evidence="4">Loosely associated with the cytoplasmic side of the inner membrane, probably via SecY.</text>
</comment>
<dbReference type="NCBIfam" id="NF003439">
    <property type="entry name" value="PRK04968.1"/>
    <property type="match status" value="1"/>
</dbReference>
<dbReference type="Pfam" id="PF07348">
    <property type="entry name" value="Syd"/>
    <property type="match status" value="1"/>
</dbReference>
<dbReference type="InterPro" id="IPR009948">
    <property type="entry name" value="Syd"/>
</dbReference>
<evidence type="ECO:0000313" key="5">
    <source>
        <dbReference type="EMBL" id="ALS33504.1"/>
    </source>
</evidence>
<name>A0A0U2VG30_9GAMM</name>